<gene>
    <name evidence="2" type="ORF">WG66_3822</name>
</gene>
<evidence type="ECO:0000256" key="1">
    <source>
        <dbReference type="SAM" id="MobiDB-lite"/>
    </source>
</evidence>
<evidence type="ECO:0000313" key="3">
    <source>
        <dbReference type="Proteomes" id="UP000054988"/>
    </source>
</evidence>
<sequence>MAAEESDLDDQLESAERSSQKSPTRKNRP</sequence>
<protein>
    <submittedName>
        <fullName evidence="2">Uncharacterized protein</fullName>
    </submittedName>
</protein>
<dbReference type="Proteomes" id="UP000054988">
    <property type="component" value="Unassembled WGS sequence"/>
</dbReference>
<feature type="compositionally biased region" description="Acidic residues" evidence="1">
    <location>
        <begin position="1"/>
        <end position="13"/>
    </location>
</feature>
<dbReference type="EMBL" id="LATX01001130">
    <property type="protein sequence ID" value="KTB43605.1"/>
    <property type="molecule type" value="Genomic_DNA"/>
</dbReference>
<reference evidence="2 3" key="1">
    <citation type="submission" date="2015-12" db="EMBL/GenBank/DDBJ databases">
        <title>Draft genome sequence of Moniliophthora roreri, the causal agent of frosty pod rot of cacao.</title>
        <authorList>
            <person name="Aime M.C."/>
            <person name="Diaz-Valderrama J.R."/>
            <person name="Kijpornyongpan T."/>
            <person name="Phillips-Mora W."/>
        </authorList>
    </citation>
    <scope>NUCLEOTIDE SEQUENCE [LARGE SCALE GENOMIC DNA]</scope>
    <source>
        <strain evidence="2 3">MCA 2952</strain>
    </source>
</reference>
<feature type="region of interest" description="Disordered" evidence="1">
    <location>
        <begin position="1"/>
        <end position="29"/>
    </location>
</feature>
<evidence type="ECO:0000313" key="2">
    <source>
        <dbReference type="EMBL" id="KTB43605.1"/>
    </source>
</evidence>
<accession>A0A0W0G5D4</accession>
<dbReference type="AlphaFoldDB" id="A0A0W0G5D4"/>
<proteinExistence type="predicted"/>
<organism evidence="2 3">
    <name type="scientific">Moniliophthora roreri</name>
    <name type="common">Frosty pod rot fungus</name>
    <name type="synonym">Monilia roreri</name>
    <dbReference type="NCBI Taxonomy" id="221103"/>
    <lineage>
        <taxon>Eukaryota</taxon>
        <taxon>Fungi</taxon>
        <taxon>Dikarya</taxon>
        <taxon>Basidiomycota</taxon>
        <taxon>Agaricomycotina</taxon>
        <taxon>Agaricomycetes</taxon>
        <taxon>Agaricomycetidae</taxon>
        <taxon>Agaricales</taxon>
        <taxon>Marasmiineae</taxon>
        <taxon>Marasmiaceae</taxon>
        <taxon>Moniliophthora</taxon>
    </lineage>
</organism>
<name>A0A0W0G5D4_MONRR</name>
<comment type="caution">
    <text evidence="2">The sequence shown here is derived from an EMBL/GenBank/DDBJ whole genome shotgun (WGS) entry which is preliminary data.</text>
</comment>